<keyword evidence="3" id="KW-0067">ATP-binding</keyword>
<protein>
    <submittedName>
        <fullName evidence="6">ATP-dependent DNA helicase DinG</fullName>
    </submittedName>
</protein>
<dbReference type="PANTHER" id="PTHR11472:SF34">
    <property type="entry name" value="REGULATOR OF TELOMERE ELONGATION HELICASE 1"/>
    <property type="match status" value="1"/>
</dbReference>
<keyword evidence="1" id="KW-0547">Nucleotide-binding</keyword>
<accession>A0ABX2Y8A0</accession>
<dbReference type="InterPro" id="IPR045028">
    <property type="entry name" value="DinG/Rad3-like"/>
</dbReference>
<keyword evidence="6" id="KW-0347">Helicase</keyword>
<evidence type="ECO:0000256" key="2">
    <source>
        <dbReference type="ARBA" id="ARBA00022801"/>
    </source>
</evidence>
<dbReference type="Proteomes" id="UP000093412">
    <property type="component" value="Unassembled WGS sequence"/>
</dbReference>
<dbReference type="RefSeq" id="WP_068624002.1">
    <property type="nucleotide sequence ID" value="NZ_MAQA01000003.1"/>
</dbReference>
<name>A0ABX2Y8A0_9CELL</name>
<dbReference type="EMBL" id="MAQA01000003">
    <property type="protein sequence ID" value="OCI32822.1"/>
    <property type="molecule type" value="Genomic_DNA"/>
</dbReference>
<comment type="caution">
    <text evidence="6">The sequence shown here is derived from an EMBL/GenBank/DDBJ whole genome shotgun (WGS) entry which is preliminary data.</text>
</comment>
<dbReference type="SUPFAM" id="SSF52540">
    <property type="entry name" value="P-loop containing nucleoside triphosphate hydrolases"/>
    <property type="match status" value="1"/>
</dbReference>
<organism evidence="6 7">
    <name type="scientific">Oerskovia enterophila</name>
    <dbReference type="NCBI Taxonomy" id="43678"/>
    <lineage>
        <taxon>Bacteria</taxon>
        <taxon>Bacillati</taxon>
        <taxon>Actinomycetota</taxon>
        <taxon>Actinomycetes</taxon>
        <taxon>Micrococcales</taxon>
        <taxon>Cellulomonadaceae</taxon>
        <taxon>Oerskovia</taxon>
    </lineage>
</organism>
<dbReference type="Pfam" id="PF13307">
    <property type="entry name" value="Helicase_C_2"/>
    <property type="match status" value="1"/>
</dbReference>
<dbReference type="InterPro" id="IPR027417">
    <property type="entry name" value="P-loop_NTPase"/>
</dbReference>
<evidence type="ECO:0000259" key="5">
    <source>
        <dbReference type="PROSITE" id="PS51193"/>
    </source>
</evidence>
<evidence type="ECO:0000313" key="6">
    <source>
        <dbReference type="EMBL" id="OCI32822.1"/>
    </source>
</evidence>
<evidence type="ECO:0000313" key="7">
    <source>
        <dbReference type="Proteomes" id="UP000093412"/>
    </source>
</evidence>
<dbReference type="InterPro" id="IPR006555">
    <property type="entry name" value="ATP-dep_Helicase_C"/>
</dbReference>
<dbReference type="PANTHER" id="PTHR11472">
    <property type="entry name" value="DNA REPAIR DEAD HELICASE RAD3/XP-D SUBFAMILY MEMBER"/>
    <property type="match status" value="1"/>
</dbReference>
<gene>
    <name evidence="6" type="ORF">OERS_04140</name>
</gene>
<dbReference type="Gene3D" id="3.40.50.300">
    <property type="entry name" value="P-loop containing nucleotide triphosphate hydrolases"/>
    <property type="match status" value="2"/>
</dbReference>
<dbReference type="InterPro" id="IPR014013">
    <property type="entry name" value="Helic_SF1/SF2_ATP-bd_DinG/Rad3"/>
</dbReference>
<comment type="similarity">
    <text evidence="4">Belongs to the helicase family. DinG subfamily.</text>
</comment>
<feature type="domain" description="Helicase ATP-binding" evidence="5">
    <location>
        <begin position="13"/>
        <end position="340"/>
    </location>
</feature>
<evidence type="ECO:0000256" key="4">
    <source>
        <dbReference type="ARBA" id="ARBA00038058"/>
    </source>
</evidence>
<evidence type="ECO:0000256" key="3">
    <source>
        <dbReference type="ARBA" id="ARBA00022840"/>
    </source>
</evidence>
<proteinExistence type="inferred from homology"/>
<reference evidence="6 7" key="1">
    <citation type="submission" date="2016-06" db="EMBL/GenBank/DDBJ databases">
        <title>Genome sequence of Oerskovia enterophila DSM 43852.</title>
        <authorList>
            <person name="Poehlein A."/>
            <person name="Jag V."/>
            <person name="Bengelsdorf F.R."/>
            <person name="Daniel R."/>
            <person name="Duerre P."/>
        </authorList>
    </citation>
    <scope>NUCLEOTIDE SEQUENCE [LARGE SCALE GENOMIC DNA]</scope>
    <source>
        <strain evidence="6 7">DSM 43852</strain>
    </source>
</reference>
<evidence type="ECO:0000256" key="1">
    <source>
        <dbReference type="ARBA" id="ARBA00022741"/>
    </source>
</evidence>
<keyword evidence="7" id="KW-1185">Reference proteome</keyword>
<keyword evidence="2" id="KW-0378">Hydrolase</keyword>
<dbReference type="GO" id="GO:0004386">
    <property type="term" value="F:helicase activity"/>
    <property type="evidence" value="ECO:0007669"/>
    <property type="project" value="UniProtKB-KW"/>
</dbReference>
<dbReference type="PROSITE" id="PS51193">
    <property type="entry name" value="HELICASE_ATP_BIND_2"/>
    <property type="match status" value="1"/>
</dbReference>
<dbReference type="SMART" id="SM00491">
    <property type="entry name" value="HELICc2"/>
    <property type="match status" value="1"/>
</dbReference>
<sequence length="782" mass="81774">MSQVLDVLTDAVRRTTGLPNAVARPGQVTFTQDTWGAMSGSGHVAASAPVGLGKSFATAVPAMLRAAQHGERTLMSTESISLQTQLIEKDLPVVADAVEAATGVRPRFAVYKGWSNTACFQAVAAHALTLLDDAGVAVPVAARQPTPQALDVLARLLAKVPTAGTSREPKTFDLGQGPVPGADMVALLAWAARAATKTDPSDADRGRYPGNLPDGAWASVSVSTAECIGVSQCPFADMCAPARARTRAAEADVVVTNHHMLAVQATTSAPVVIGNKTLGTFEHVVVDEAHTLPGIVRSAGACEISARRIGSLVAGLRSLMDDGDGAVTRALDDGAVLAEQVSEVLGRALRAAAGPGGVVRLGEEDDPLGGLGQAISGWAAQVGALVTPLTEDPHVPSAIKARRMVARAESLSADVRTVTTHAWGVARWAQPDERDANLPVAKASPVDVASALYNTLWTAPVPFDEDGAALVDERRWVGPRMGGDDPDEELDDGESEQRYALSVTACSGTMPAGYGAQAGLRATVKDYPSPFAEAYSQCLLYVPRAADDQDISALCPSTFGRRPRLETGAHTAWAAAKIEALVDASGGSALILAATAKAGREYARRLRETFAGRFNVLSQWDGRTAGALVAQWRADTTSVLVGTRSLMTGTDAPGDTCQLVVLDRIPRAASNPVDDARVESAMTRAEVDRWAADRWVYVTDASLLLEQAAGRLVRSAADRGVVAVLDPRLLKVGPLSYPEPTRKVYLGALAAFTTRTSELVAATDHLATLDQARRAAAPARAA</sequence>